<name>A0A8G2BF57_9PROT</name>
<keyword evidence="2" id="KW-1185">Reference proteome</keyword>
<accession>A0A8G2BF57</accession>
<dbReference type="InterPro" id="IPR029069">
    <property type="entry name" value="HotDog_dom_sf"/>
</dbReference>
<dbReference type="Proteomes" id="UP000198615">
    <property type="component" value="Unassembled WGS sequence"/>
</dbReference>
<comment type="caution">
    <text evidence="1">The sequence shown here is derived from an EMBL/GenBank/DDBJ whole genome shotgun (WGS) entry which is preliminary data.</text>
</comment>
<dbReference type="SUPFAM" id="SSF54637">
    <property type="entry name" value="Thioesterase/thiol ester dehydrase-isomerase"/>
    <property type="match status" value="2"/>
</dbReference>
<protein>
    <submittedName>
        <fullName evidence="1">Acyl-CoA thioesterase FadM</fullName>
    </submittedName>
</protein>
<dbReference type="AlphaFoldDB" id="A0A8G2BF57"/>
<evidence type="ECO:0000313" key="2">
    <source>
        <dbReference type="Proteomes" id="UP000198615"/>
    </source>
</evidence>
<sequence>MTDFHETFRSAVPPWECDIVEHFTVAYYYEKFRAAGDRALLGLGVLAKEARTTSCYTRYKKELRAGDTYRIVSAPIRATGGDAGGGWGGGLTIGHKLIDMEADAVAATTEQTFALDSPVSLDGYADWDGEVREERPAVGAGATWVPAATDVVLPKDVDAAGRLTLDAMVHRFTAAGGHLLNAIGWTASHMRDNRVGYSTFEFQMTLGALPWVGVPLDTESTIGAIGRSSMRMVHRMIRADTGDLVAELSQFGVHLDMNARRPSSIPTEIAEAARALGGE</sequence>
<dbReference type="EMBL" id="FNBW01000002">
    <property type="protein sequence ID" value="SDF29395.1"/>
    <property type="molecule type" value="Genomic_DNA"/>
</dbReference>
<organism evidence="1 2">
    <name type="scientific">Thalassobaculum litoreum DSM 18839</name>
    <dbReference type="NCBI Taxonomy" id="1123362"/>
    <lineage>
        <taxon>Bacteria</taxon>
        <taxon>Pseudomonadati</taxon>
        <taxon>Pseudomonadota</taxon>
        <taxon>Alphaproteobacteria</taxon>
        <taxon>Rhodospirillales</taxon>
        <taxon>Thalassobaculaceae</taxon>
        <taxon>Thalassobaculum</taxon>
    </lineage>
</organism>
<reference evidence="1 2" key="1">
    <citation type="submission" date="2016-10" db="EMBL/GenBank/DDBJ databases">
        <authorList>
            <person name="Varghese N."/>
            <person name="Submissions S."/>
        </authorList>
    </citation>
    <scope>NUCLEOTIDE SEQUENCE [LARGE SCALE GENOMIC DNA]</scope>
    <source>
        <strain evidence="1 2">DSM 18839</strain>
    </source>
</reference>
<gene>
    <name evidence="1" type="ORF">SAMN05660686_00929</name>
</gene>
<dbReference type="Pfam" id="PF13279">
    <property type="entry name" value="4HBT_2"/>
    <property type="match status" value="1"/>
</dbReference>
<dbReference type="RefSeq" id="WP_093148492.1">
    <property type="nucleotide sequence ID" value="NZ_FNBW01000002.1"/>
</dbReference>
<proteinExistence type="predicted"/>
<dbReference type="Gene3D" id="3.10.129.10">
    <property type="entry name" value="Hotdog Thioesterase"/>
    <property type="match status" value="2"/>
</dbReference>
<dbReference type="OrthoDB" id="7597365at2"/>
<evidence type="ECO:0000313" key="1">
    <source>
        <dbReference type="EMBL" id="SDF29395.1"/>
    </source>
</evidence>